<feature type="domain" description="CCHC-type" evidence="4">
    <location>
        <begin position="298"/>
        <end position="313"/>
    </location>
</feature>
<dbReference type="SUPFAM" id="SSF57756">
    <property type="entry name" value="Retrovirus zinc finger-like domains"/>
    <property type="match status" value="1"/>
</dbReference>
<keyword evidence="2" id="KW-0862">Zinc</keyword>
<proteinExistence type="predicted"/>
<dbReference type="PROSITE" id="PS50158">
    <property type="entry name" value="ZF_CCHC"/>
    <property type="match status" value="1"/>
</dbReference>
<dbReference type="GO" id="GO:0006397">
    <property type="term" value="P:mRNA processing"/>
    <property type="evidence" value="ECO:0007669"/>
    <property type="project" value="UniProtKB-KW"/>
</dbReference>
<keyword evidence="2" id="KW-0479">Metal-binding</keyword>
<dbReference type="GO" id="GO:0008270">
    <property type="term" value="F:zinc ion binding"/>
    <property type="evidence" value="ECO:0007669"/>
    <property type="project" value="UniProtKB-KW"/>
</dbReference>
<gene>
    <name evidence="5" type="ORF">UBRO2_04149</name>
</gene>
<evidence type="ECO:0000256" key="1">
    <source>
        <dbReference type="ARBA" id="ARBA00022664"/>
    </source>
</evidence>
<organism evidence="5 6">
    <name type="scientific">Ustilago bromivora</name>
    <dbReference type="NCBI Taxonomy" id="307758"/>
    <lineage>
        <taxon>Eukaryota</taxon>
        <taxon>Fungi</taxon>
        <taxon>Dikarya</taxon>
        <taxon>Basidiomycota</taxon>
        <taxon>Ustilaginomycotina</taxon>
        <taxon>Ustilaginomycetes</taxon>
        <taxon>Ustilaginales</taxon>
        <taxon>Ustilaginaceae</taxon>
        <taxon>Ustilago</taxon>
    </lineage>
</organism>
<reference evidence="5" key="1">
    <citation type="submission" date="2018-08" db="EMBL/GenBank/DDBJ databases">
        <authorList>
            <person name="Guldener U."/>
        </authorList>
    </citation>
    <scope>NUCLEOTIDE SEQUENCE</scope>
    <source>
        <strain evidence="5">UB2</strain>
    </source>
</reference>
<dbReference type="EMBL" id="ULHB01000090">
    <property type="protein sequence ID" value="SYW81232.1"/>
    <property type="molecule type" value="Genomic_DNA"/>
</dbReference>
<sequence>MPPKHPAPSVKSMPTDPPAETGSASAIDSIDPFKFAPIEEQDEGAFLVYLDSELVWTNKSEHHVTVPFEELSLPSRDRARLDPCTVRFEFTGSFKNGDRQKAEWSILSQLKTFFRRFGIENTGPGVSFPTGVGRGKFVDITIGPGHLELLTKAQLSFNKQKLELTLVGPKLPPSTIILEILDVPFQVDARSAAQTVAFKIHERQVGKVWDIWKVEHGLPAEFSDSNGRRQYSLVAALVPTALPSGKIAATTIISIPGYISLHCKHCLVKFNGRPDWCTRCKSDAQHFHVFGQCQKLECFHCKDFGHTADKCPKKQAEALAKPAERPSKRANAAI</sequence>
<dbReference type="AlphaFoldDB" id="A0A8H8QQ58"/>
<evidence type="ECO:0000313" key="6">
    <source>
        <dbReference type="Proteomes" id="UP000658997"/>
    </source>
</evidence>
<dbReference type="InterPro" id="IPR001878">
    <property type="entry name" value="Znf_CCHC"/>
</dbReference>
<evidence type="ECO:0000256" key="2">
    <source>
        <dbReference type="PROSITE-ProRule" id="PRU00047"/>
    </source>
</evidence>
<evidence type="ECO:0000313" key="5">
    <source>
        <dbReference type="EMBL" id="SYW81232.1"/>
    </source>
</evidence>
<accession>A0A8H8QQ58</accession>
<dbReference type="InterPro" id="IPR036875">
    <property type="entry name" value="Znf_CCHC_sf"/>
</dbReference>
<comment type="caution">
    <text evidence="5">The sequence shown here is derived from an EMBL/GenBank/DDBJ whole genome shotgun (WGS) entry which is preliminary data.</text>
</comment>
<name>A0A8H8QQ58_9BASI</name>
<keyword evidence="1" id="KW-0507">mRNA processing</keyword>
<keyword evidence="2" id="KW-0863">Zinc-finger</keyword>
<protein>
    <recommendedName>
        <fullName evidence="4">CCHC-type domain-containing protein</fullName>
    </recommendedName>
</protein>
<dbReference type="GO" id="GO:0003676">
    <property type="term" value="F:nucleic acid binding"/>
    <property type="evidence" value="ECO:0007669"/>
    <property type="project" value="InterPro"/>
</dbReference>
<dbReference type="Proteomes" id="UP000658997">
    <property type="component" value="Unassembled WGS sequence"/>
</dbReference>
<evidence type="ECO:0000259" key="4">
    <source>
        <dbReference type="PROSITE" id="PS50158"/>
    </source>
</evidence>
<evidence type="ECO:0000256" key="3">
    <source>
        <dbReference type="SAM" id="MobiDB-lite"/>
    </source>
</evidence>
<feature type="region of interest" description="Disordered" evidence="3">
    <location>
        <begin position="1"/>
        <end position="26"/>
    </location>
</feature>
<keyword evidence="6" id="KW-1185">Reference proteome</keyword>